<protein>
    <submittedName>
        <fullName evidence="1">(spotted green pufferfish) hypothetical protein</fullName>
    </submittedName>
</protein>
<dbReference type="KEGG" id="tng:GSTEN00013254G001"/>
<organism evidence="1">
    <name type="scientific">Tetraodon nigroviridis</name>
    <name type="common">Spotted green pufferfish</name>
    <name type="synonym">Chelonodon nigroviridis</name>
    <dbReference type="NCBI Taxonomy" id="99883"/>
    <lineage>
        <taxon>Eukaryota</taxon>
        <taxon>Metazoa</taxon>
        <taxon>Chordata</taxon>
        <taxon>Craniata</taxon>
        <taxon>Vertebrata</taxon>
        <taxon>Euteleostomi</taxon>
        <taxon>Actinopterygii</taxon>
        <taxon>Neopterygii</taxon>
        <taxon>Teleostei</taxon>
        <taxon>Neoteleostei</taxon>
        <taxon>Acanthomorphata</taxon>
        <taxon>Eupercaria</taxon>
        <taxon>Tetraodontiformes</taxon>
        <taxon>Tetradontoidea</taxon>
        <taxon>Tetraodontidae</taxon>
        <taxon>Tetraodon</taxon>
    </lineage>
</organism>
<reference evidence="1" key="1">
    <citation type="journal article" date="2004" name="Nature">
        <title>Genome duplication in the teleost fish Tetraodon nigroviridis reveals the early vertebrate proto-karyotype.</title>
        <authorList>
            <person name="Jaillon O."/>
            <person name="Aury J.-M."/>
            <person name="Brunet F."/>
            <person name="Petit J.-L."/>
            <person name="Stange-Thomann N."/>
            <person name="Mauceli E."/>
            <person name="Bouneau L."/>
            <person name="Fischer C."/>
            <person name="Ozouf-Costaz C."/>
            <person name="Bernot A."/>
            <person name="Nicaud S."/>
            <person name="Jaffe D."/>
            <person name="Fisher S."/>
            <person name="Lutfalla G."/>
            <person name="Dossat C."/>
            <person name="Segurens B."/>
            <person name="Dasilva C."/>
            <person name="Salanoubat M."/>
            <person name="Levy M."/>
            <person name="Boudet N."/>
            <person name="Castellano S."/>
            <person name="Anthouard V."/>
            <person name="Jubin C."/>
            <person name="Castelli V."/>
            <person name="Katinka M."/>
            <person name="Vacherie B."/>
            <person name="Biemont C."/>
            <person name="Skalli Z."/>
            <person name="Cattolico L."/>
            <person name="Poulain J."/>
            <person name="De Berardinis V."/>
            <person name="Cruaud C."/>
            <person name="Duprat S."/>
            <person name="Brottier P."/>
            <person name="Coutanceau J.-P."/>
            <person name="Gouzy J."/>
            <person name="Parra G."/>
            <person name="Lardier G."/>
            <person name="Chapple C."/>
            <person name="McKernan K.J."/>
            <person name="McEwan P."/>
            <person name="Bosak S."/>
            <person name="Kellis M."/>
            <person name="Volff J.-N."/>
            <person name="Guigo R."/>
            <person name="Zody M.C."/>
            <person name="Mesirov J."/>
            <person name="Lindblad-Toh K."/>
            <person name="Birren B."/>
            <person name="Nusbaum C."/>
            <person name="Kahn D."/>
            <person name="Robinson-Rechavi M."/>
            <person name="Laudet V."/>
            <person name="Schachter V."/>
            <person name="Quetier F."/>
            <person name="Saurin W."/>
            <person name="Scarpelli C."/>
            <person name="Wincker P."/>
            <person name="Lander E.S."/>
            <person name="Weissenbach J."/>
            <person name="Roest Crollius H."/>
        </authorList>
    </citation>
    <scope>NUCLEOTIDE SEQUENCE [LARGE SCALE GENOMIC DNA]</scope>
</reference>
<accession>Q4SSU9</accession>
<gene>
    <name evidence="1" type="ORF">GSTENG00013254001</name>
</gene>
<comment type="caution">
    <text evidence="1">The sequence shown here is derived from an EMBL/GenBank/DDBJ whole genome shotgun (WGS) entry which is preliminary data.</text>
</comment>
<reference evidence="1" key="2">
    <citation type="submission" date="2004-02" db="EMBL/GenBank/DDBJ databases">
        <authorList>
            <consortium name="Genoscope"/>
            <consortium name="Whitehead Institute Centre for Genome Research"/>
        </authorList>
    </citation>
    <scope>NUCLEOTIDE SEQUENCE</scope>
</reference>
<name>Q4SSU9_TETNG</name>
<dbReference type="OrthoDB" id="9950294at2759"/>
<dbReference type="AlphaFoldDB" id="Q4SSU9"/>
<sequence>MARENGEPGRGETWKKQVDDIRKIFHFKEVLGT</sequence>
<proteinExistence type="predicted"/>
<dbReference type="EMBL" id="CAAE01014347">
    <property type="protein sequence ID" value="CAF96283.1"/>
    <property type="molecule type" value="Genomic_DNA"/>
</dbReference>
<evidence type="ECO:0000313" key="1">
    <source>
        <dbReference type="EMBL" id="CAF96283.1"/>
    </source>
</evidence>